<name>A0A0D2P9I2_GOSRA</name>
<accession>A0A0D2P9I2</accession>
<dbReference type="AlphaFoldDB" id="A0A0D2P9I2"/>
<dbReference type="Proteomes" id="UP000032304">
    <property type="component" value="Chromosome 4"/>
</dbReference>
<evidence type="ECO:0000259" key="1">
    <source>
        <dbReference type="Pfam" id="PF13963"/>
    </source>
</evidence>
<keyword evidence="3" id="KW-1185">Reference proteome</keyword>
<evidence type="ECO:0000313" key="2">
    <source>
        <dbReference type="EMBL" id="KJB23468.1"/>
    </source>
</evidence>
<gene>
    <name evidence="2" type="ORF">B456_004G100000</name>
</gene>
<reference evidence="2 3" key="1">
    <citation type="journal article" date="2012" name="Nature">
        <title>Repeated polyploidization of Gossypium genomes and the evolution of spinnable cotton fibres.</title>
        <authorList>
            <person name="Paterson A.H."/>
            <person name="Wendel J.F."/>
            <person name="Gundlach H."/>
            <person name="Guo H."/>
            <person name="Jenkins J."/>
            <person name="Jin D."/>
            <person name="Llewellyn D."/>
            <person name="Showmaker K.C."/>
            <person name="Shu S."/>
            <person name="Udall J."/>
            <person name="Yoo M.J."/>
            <person name="Byers R."/>
            <person name="Chen W."/>
            <person name="Doron-Faigenboim A."/>
            <person name="Duke M.V."/>
            <person name="Gong L."/>
            <person name="Grimwood J."/>
            <person name="Grover C."/>
            <person name="Grupp K."/>
            <person name="Hu G."/>
            <person name="Lee T.H."/>
            <person name="Li J."/>
            <person name="Lin L."/>
            <person name="Liu T."/>
            <person name="Marler B.S."/>
            <person name="Page J.T."/>
            <person name="Roberts A.W."/>
            <person name="Romanel E."/>
            <person name="Sanders W.S."/>
            <person name="Szadkowski E."/>
            <person name="Tan X."/>
            <person name="Tang H."/>
            <person name="Xu C."/>
            <person name="Wang J."/>
            <person name="Wang Z."/>
            <person name="Zhang D."/>
            <person name="Zhang L."/>
            <person name="Ashrafi H."/>
            <person name="Bedon F."/>
            <person name="Bowers J.E."/>
            <person name="Brubaker C.L."/>
            <person name="Chee P.W."/>
            <person name="Das S."/>
            <person name="Gingle A.R."/>
            <person name="Haigler C.H."/>
            <person name="Harker D."/>
            <person name="Hoffmann L.V."/>
            <person name="Hovav R."/>
            <person name="Jones D.C."/>
            <person name="Lemke C."/>
            <person name="Mansoor S."/>
            <person name="ur Rahman M."/>
            <person name="Rainville L.N."/>
            <person name="Rambani A."/>
            <person name="Reddy U.K."/>
            <person name="Rong J.K."/>
            <person name="Saranga Y."/>
            <person name="Scheffler B.E."/>
            <person name="Scheffler J.A."/>
            <person name="Stelly D.M."/>
            <person name="Triplett B.A."/>
            <person name="Van Deynze A."/>
            <person name="Vaslin M.F."/>
            <person name="Waghmare V.N."/>
            <person name="Walford S.A."/>
            <person name="Wright R.J."/>
            <person name="Zaki E.A."/>
            <person name="Zhang T."/>
            <person name="Dennis E.S."/>
            <person name="Mayer K.F."/>
            <person name="Peterson D.G."/>
            <person name="Rokhsar D.S."/>
            <person name="Wang X."/>
            <person name="Schmutz J."/>
        </authorList>
    </citation>
    <scope>NUCLEOTIDE SEQUENCE [LARGE SCALE GENOMIC DNA]</scope>
</reference>
<dbReference type="InterPro" id="IPR029480">
    <property type="entry name" value="Transpos_assoc"/>
</dbReference>
<dbReference type="EMBL" id="CM001743">
    <property type="protein sequence ID" value="KJB23468.1"/>
    <property type="molecule type" value="Genomic_DNA"/>
</dbReference>
<organism evidence="2 3">
    <name type="scientific">Gossypium raimondii</name>
    <name type="common">Peruvian cotton</name>
    <name type="synonym">Gossypium klotzschianum subsp. raimondii</name>
    <dbReference type="NCBI Taxonomy" id="29730"/>
    <lineage>
        <taxon>Eukaryota</taxon>
        <taxon>Viridiplantae</taxon>
        <taxon>Streptophyta</taxon>
        <taxon>Embryophyta</taxon>
        <taxon>Tracheophyta</taxon>
        <taxon>Spermatophyta</taxon>
        <taxon>Magnoliopsida</taxon>
        <taxon>eudicotyledons</taxon>
        <taxon>Gunneridae</taxon>
        <taxon>Pentapetalae</taxon>
        <taxon>rosids</taxon>
        <taxon>malvids</taxon>
        <taxon>Malvales</taxon>
        <taxon>Malvaceae</taxon>
        <taxon>Malvoideae</taxon>
        <taxon>Gossypium</taxon>
    </lineage>
</organism>
<sequence length="213" mass="24448">METLGRVSLDYLWRHFLGSPRLLIVETPIIISTLDKSWIDAPKFSMVYMNGIASFIEYATKNSTNNQNIYFPCKKCYNRFLLRPKVVHNHLRLYCFVKWYKRWIFHGKTSASIFSSNSPNMASHTRSLNDIDVDLGTRDLIMEVIGLNVPVHDRDEFSHGDHVNGGGDVVSTLLPSEDVGRTTGEILWMIARYLFIPIVKNSLPYHSSCDSFI</sequence>
<dbReference type="Pfam" id="PF13963">
    <property type="entry name" value="Transpos_assoc"/>
    <property type="match status" value="1"/>
</dbReference>
<feature type="domain" description="Transposase-associated" evidence="1">
    <location>
        <begin position="36"/>
        <end position="107"/>
    </location>
</feature>
<evidence type="ECO:0000313" key="3">
    <source>
        <dbReference type="Proteomes" id="UP000032304"/>
    </source>
</evidence>
<protein>
    <recommendedName>
        <fullName evidence="1">Transposase-associated domain-containing protein</fullName>
    </recommendedName>
</protein>
<dbReference type="Gramene" id="KJB23468">
    <property type="protein sequence ID" value="KJB23468"/>
    <property type="gene ID" value="B456_004G100000"/>
</dbReference>
<proteinExistence type="predicted"/>